<keyword evidence="2" id="KW-0813">Transport</keyword>
<feature type="domain" description="Major facilitator superfamily (MFS) profile" evidence="8">
    <location>
        <begin position="20"/>
        <end position="424"/>
    </location>
</feature>
<dbReference type="InterPro" id="IPR036259">
    <property type="entry name" value="MFS_trans_sf"/>
</dbReference>
<evidence type="ECO:0000256" key="3">
    <source>
        <dbReference type="ARBA" id="ARBA00022475"/>
    </source>
</evidence>
<dbReference type="SUPFAM" id="SSF103473">
    <property type="entry name" value="MFS general substrate transporter"/>
    <property type="match status" value="1"/>
</dbReference>
<dbReference type="Gene3D" id="1.20.1250.20">
    <property type="entry name" value="MFS general substrate transporter like domains"/>
    <property type="match status" value="2"/>
</dbReference>
<dbReference type="InterPro" id="IPR020846">
    <property type="entry name" value="MFS_dom"/>
</dbReference>
<keyword evidence="6 7" id="KW-0472">Membrane</keyword>
<comment type="caution">
    <text evidence="9">The sequence shown here is derived from an EMBL/GenBank/DDBJ whole genome shotgun (WGS) entry which is preliminary data.</text>
</comment>
<accession>A0A7Z0ACG7</accession>
<feature type="transmembrane region" description="Helical" evidence="7">
    <location>
        <begin position="335"/>
        <end position="359"/>
    </location>
</feature>
<dbReference type="NCBIfam" id="TIGR00897">
    <property type="entry name" value="2A0118"/>
    <property type="match status" value="1"/>
</dbReference>
<gene>
    <name evidence="9" type="ORF">BJY26_001504</name>
</gene>
<protein>
    <submittedName>
        <fullName evidence="9">MFS family permease</fullName>
    </submittedName>
</protein>
<dbReference type="RefSeq" id="WP_179427001.1">
    <property type="nucleotide sequence ID" value="NZ_JACBZP010000001.1"/>
</dbReference>
<dbReference type="CDD" id="cd17337">
    <property type="entry name" value="MFS_CsbX"/>
    <property type="match status" value="1"/>
</dbReference>
<feature type="transmembrane region" description="Helical" evidence="7">
    <location>
        <begin position="275"/>
        <end position="295"/>
    </location>
</feature>
<evidence type="ECO:0000256" key="2">
    <source>
        <dbReference type="ARBA" id="ARBA00022448"/>
    </source>
</evidence>
<keyword evidence="5 7" id="KW-1133">Transmembrane helix</keyword>
<dbReference type="InterPro" id="IPR011701">
    <property type="entry name" value="MFS"/>
</dbReference>
<evidence type="ECO:0000256" key="5">
    <source>
        <dbReference type="ARBA" id="ARBA00022989"/>
    </source>
</evidence>
<organism evidence="9 10">
    <name type="scientific">Spelaeicoccus albus</name>
    <dbReference type="NCBI Taxonomy" id="1280376"/>
    <lineage>
        <taxon>Bacteria</taxon>
        <taxon>Bacillati</taxon>
        <taxon>Actinomycetota</taxon>
        <taxon>Actinomycetes</taxon>
        <taxon>Micrococcales</taxon>
        <taxon>Brevibacteriaceae</taxon>
        <taxon>Spelaeicoccus</taxon>
    </lineage>
</organism>
<keyword evidence="10" id="KW-1185">Reference proteome</keyword>
<dbReference type="PROSITE" id="PS50850">
    <property type="entry name" value="MFS"/>
    <property type="match status" value="1"/>
</dbReference>
<feature type="transmembrane region" description="Helical" evidence="7">
    <location>
        <begin position="398"/>
        <end position="420"/>
    </location>
</feature>
<name>A0A7Z0ACG7_9MICO</name>
<dbReference type="PANTHER" id="PTHR23517:SF13">
    <property type="entry name" value="MAJOR FACILITATOR SUPERFAMILY MFS_1"/>
    <property type="match status" value="1"/>
</dbReference>
<evidence type="ECO:0000259" key="8">
    <source>
        <dbReference type="PROSITE" id="PS50850"/>
    </source>
</evidence>
<feature type="transmembrane region" description="Helical" evidence="7">
    <location>
        <begin position="21"/>
        <end position="37"/>
    </location>
</feature>
<proteinExistence type="predicted"/>
<reference evidence="9 10" key="1">
    <citation type="submission" date="2020-07" db="EMBL/GenBank/DDBJ databases">
        <title>Sequencing the genomes of 1000 actinobacteria strains.</title>
        <authorList>
            <person name="Klenk H.-P."/>
        </authorList>
    </citation>
    <scope>NUCLEOTIDE SEQUENCE [LARGE SCALE GENOMIC DNA]</scope>
    <source>
        <strain evidence="9 10">DSM 26341</strain>
    </source>
</reference>
<dbReference type="InterPro" id="IPR004748">
    <property type="entry name" value="Polyol_permease-like"/>
</dbReference>
<feature type="transmembrane region" description="Helical" evidence="7">
    <location>
        <begin position="153"/>
        <end position="173"/>
    </location>
</feature>
<feature type="transmembrane region" description="Helical" evidence="7">
    <location>
        <begin position="371"/>
        <end position="392"/>
    </location>
</feature>
<evidence type="ECO:0000256" key="1">
    <source>
        <dbReference type="ARBA" id="ARBA00004651"/>
    </source>
</evidence>
<keyword evidence="3" id="KW-1003">Cell membrane</keyword>
<comment type="subcellular location">
    <subcellularLocation>
        <location evidence="1">Cell membrane</location>
        <topology evidence="1">Multi-pass membrane protein</topology>
    </subcellularLocation>
</comment>
<dbReference type="GO" id="GO:0005886">
    <property type="term" value="C:plasma membrane"/>
    <property type="evidence" value="ECO:0007669"/>
    <property type="project" value="UniProtKB-SubCell"/>
</dbReference>
<dbReference type="EMBL" id="JACBZP010000001">
    <property type="protein sequence ID" value="NYI67198.1"/>
    <property type="molecule type" value="Genomic_DNA"/>
</dbReference>
<evidence type="ECO:0000256" key="7">
    <source>
        <dbReference type="SAM" id="Phobius"/>
    </source>
</evidence>
<feature type="transmembrane region" description="Helical" evidence="7">
    <location>
        <begin position="242"/>
        <end position="263"/>
    </location>
</feature>
<sequence length="438" mass="47282">MSSTVPRPETRLDRVGIPHSLRWGFLAVLIFMTGNGVESNFIEPHMVHALGDNTANIVAVIISMYSLAVLIGSYLSGALSDLFGPRRIMLLGFIVWIVFEALFLASLSIASVPLIFITYFLRGFGYPLFAFSFLVWINAVAPYSRNGTAVGWFYVMFTGGLPTLGSLIAVFTIPAFTGGYTGETWSMVLSSFLVLAGFLVAWFGVHEPHGSRRLAPKEDSASKVIFSGVLLTGREPKILMGFLIRLINTAPQYGMFIVLPTVIADQLGWGQSRWLTMTVVVYASNIIVNAVFGYVGDKFGWVRTVRWFGIFGSSLGLLAWWYVPHLVPAGSDWGYYLSLVGGISFGVLLAGFVPMGAIMPAQTPEHKGAAMAMYTTAAGGAAFLGSAVVAIVRPWGGGVGTVWAFVVLYGAAFVMSYFLAVPKNDPDPDLETSPADAT</sequence>
<dbReference type="GO" id="GO:0022857">
    <property type="term" value="F:transmembrane transporter activity"/>
    <property type="evidence" value="ECO:0007669"/>
    <property type="project" value="InterPro"/>
</dbReference>
<feature type="transmembrane region" description="Helical" evidence="7">
    <location>
        <begin position="88"/>
        <end position="117"/>
    </location>
</feature>
<dbReference type="Proteomes" id="UP000539111">
    <property type="component" value="Unassembled WGS sequence"/>
</dbReference>
<evidence type="ECO:0000256" key="6">
    <source>
        <dbReference type="ARBA" id="ARBA00023136"/>
    </source>
</evidence>
<dbReference type="PANTHER" id="PTHR23517">
    <property type="entry name" value="RESISTANCE PROTEIN MDTM, PUTATIVE-RELATED-RELATED"/>
    <property type="match status" value="1"/>
</dbReference>
<feature type="transmembrane region" description="Helical" evidence="7">
    <location>
        <begin position="57"/>
        <end position="76"/>
    </location>
</feature>
<evidence type="ECO:0000313" key="10">
    <source>
        <dbReference type="Proteomes" id="UP000539111"/>
    </source>
</evidence>
<keyword evidence="4 7" id="KW-0812">Transmembrane</keyword>
<feature type="transmembrane region" description="Helical" evidence="7">
    <location>
        <begin position="185"/>
        <end position="205"/>
    </location>
</feature>
<dbReference type="Pfam" id="PF07690">
    <property type="entry name" value="MFS_1"/>
    <property type="match status" value="1"/>
</dbReference>
<evidence type="ECO:0000313" key="9">
    <source>
        <dbReference type="EMBL" id="NYI67198.1"/>
    </source>
</evidence>
<dbReference type="InterPro" id="IPR050171">
    <property type="entry name" value="MFS_Transporters"/>
</dbReference>
<feature type="transmembrane region" description="Helical" evidence="7">
    <location>
        <begin position="123"/>
        <end position="141"/>
    </location>
</feature>
<dbReference type="AlphaFoldDB" id="A0A7Z0ACG7"/>
<evidence type="ECO:0000256" key="4">
    <source>
        <dbReference type="ARBA" id="ARBA00022692"/>
    </source>
</evidence>